<feature type="non-terminal residue" evidence="1">
    <location>
        <position position="77"/>
    </location>
</feature>
<protein>
    <submittedName>
        <fullName evidence="1">Nitroreductase</fullName>
    </submittedName>
</protein>
<dbReference type="Gene3D" id="3.40.109.10">
    <property type="entry name" value="NADH Oxidase"/>
    <property type="match status" value="2"/>
</dbReference>
<reference evidence="1 2" key="1">
    <citation type="journal article" date="2020" name="Int. J. Syst. Evol. Microbiol.">
        <title>Paraburkholderia madseniana sp. nov., a phenolic acid-degrading bacterium isolated from acidic forest soil.</title>
        <authorList>
            <person name="Wilhelm R.C."/>
            <person name="Murphy S.J.L."/>
            <person name="Feriancek N.M."/>
            <person name="Karasz D.C."/>
            <person name="DeRito C.M."/>
            <person name="Newman J.D."/>
            <person name="Buckley D.H."/>
        </authorList>
    </citation>
    <scope>NUCLEOTIDE SEQUENCE [LARGE SCALE GENOMIC DNA]</scope>
    <source>
        <strain evidence="1 2">RP11</strain>
    </source>
</reference>
<sequence length="77" mass="8790">MDRLKHAMLEYHERSKHRVGGYAPGPGKLDWATQPYPFRVFHGAPRIDLPLAADSLTTRYNELRCGALPPARRFDLS</sequence>
<dbReference type="Proteomes" id="UP000463700">
    <property type="component" value="Unassembled WGS sequence"/>
</dbReference>
<comment type="caution">
    <text evidence="1">The sequence shown here is derived from an EMBL/GenBank/DDBJ whole genome shotgun (WGS) entry which is preliminary data.</text>
</comment>
<proteinExistence type="predicted"/>
<dbReference type="GO" id="GO:0016491">
    <property type="term" value="F:oxidoreductase activity"/>
    <property type="evidence" value="ECO:0007669"/>
    <property type="project" value="InterPro"/>
</dbReference>
<dbReference type="PANTHER" id="PTHR42741">
    <property type="entry name" value="NITROREDUCTASE FAMILY PROTEIN"/>
    <property type="match status" value="1"/>
</dbReference>
<evidence type="ECO:0000313" key="2">
    <source>
        <dbReference type="Proteomes" id="UP000463700"/>
    </source>
</evidence>
<dbReference type="InterPro" id="IPR000415">
    <property type="entry name" value="Nitroreductase-like"/>
</dbReference>
<gene>
    <name evidence="1" type="ORF">FSO04_38560</name>
</gene>
<dbReference type="AlphaFoldDB" id="A0A6N6W3I4"/>
<dbReference type="PANTHER" id="PTHR42741:SF3">
    <property type="entry name" value="NITROREDUCTASE FAMILY PROTEIN"/>
    <property type="match status" value="1"/>
</dbReference>
<evidence type="ECO:0000313" key="1">
    <source>
        <dbReference type="EMBL" id="KAE8754669.1"/>
    </source>
</evidence>
<organism evidence="1 2">
    <name type="scientific">Paraburkholderia madseniana</name>
    <dbReference type="NCBI Taxonomy" id="2599607"/>
    <lineage>
        <taxon>Bacteria</taxon>
        <taxon>Pseudomonadati</taxon>
        <taxon>Pseudomonadota</taxon>
        <taxon>Betaproteobacteria</taxon>
        <taxon>Burkholderiales</taxon>
        <taxon>Burkholderiaceae</taxon>
        <taxon>Paraburkholderia</taxon>
    </lineage>
</organism>
<dbReference type="EMBL" id="VOSW01000116">
    <property type="protein sequence ID" value="KAE8754669.1"/>
    <property type="molecule type" value="Genomic_DNA"/>
</dbReference>
<name>A0A6N6W3I4_9BURK</name>
<accession>A0A6N6W3I4</accession>